<dbReference type="AlphaFoldDB" id="A0A1I1XSX4"/>
<name>A0A1I1XSX4_9BURK</name>
<dbReference type="STRING" id="32040.SAMN04489710_11496"/>
<protein>
    <submittedName>
        <fullName evidence="3">Phage portal protein, PBSX family</fullName>
    </submittedName>
</protein>
<dbReference type="PIRSF" id="PIRSF018494">
    <property type="entry name" value="PBSX_VPQ"/>
    <property type="match status" value="1"/>
</dbReference>
<gene>
    <name evidence="3" type="ORF">SAMN04489710_11496</name>
</gene>
<feature type="compositionally biased region" description="Low complexity" evidence="2">
    <location>
        <begin position="12"/>
        <end position="31"/>
    </location>
</feature>
<keyword evidence="4" id="KW-1185">Reference proteome</keyword>
<reference evidence="4" key="1">
    <citation type="submission" date="2016-10" db="EMBL/GenBank/DDBJ databases">
        <authorList>
            <person name="Varghese N."/>
            <person name="Submissions S."/>
        </authorList>
    </citation>
    <scope>NUCLEOTIDE SEQUENCE [LARGE SCALE GENOMIC DNA]</scope>
    <source>
        <strain evidence="4">DSM 7481</strain>
    </source>
</reference>
<accession>A0A1I1XSX4</accession>
<feature type="region of interest" description="Disordered" evidence="2">
    <location>
        <begin position="1"/>
        <end position="31"/>
    </location>
</feature>
<evidence type="ECO:0000313" key="3">
    <source>
        <dbReference type="EMBL" id="SFE10422.1"/>
    </source>
</evidence>
<feature type="compositionally biased region" description="Basic residues" evidence="2">
    <location>
        <begin position="1"/>
        <end position="11"/>
    </location>
</feature>
<proteinExistence type="inferred from homology"/>
<dbReference type="InterPro" id="IPR006944">
    <property type="entry name" value="Phage/GTA_portal"/>
</dbReference>
<evidence type="ECO:0000256" key="1">
    <source>
        <dbReference type="ARBA" id="ARBA00006799"/>
    </source>
</evidence>
<dbReference type="Proteomes" id="UP000199517">
    <property type="component" value="Unassembled WGS sequence"/>
</dbReference>
<dbReference type="Pfam" id="PF04860">
    <property type="entry name" value="Phage_portal"/>
    <property type="match status" value="1"/>
</dbReference>
<organism evidence="3 4">
    <name type="scientific">Paracidovorax konjaci</name>
    <dbReference type="NCBI Taxonomy" id="32040"/>
    <lineage>
        <taxon>Bacteria</taxon>
        <taxon>Pseudomonadati</taxon>
        <taxon>Pseudomonadota</taxon>
        <taxon>Betaproteobacteria</taxon>
        <taxon>Burkholderiales</taxon>
        <taxon>Comamonadaceae</taxon>
        <taxon>Paracidovorax</taxon>
    </lineage>
</organism>
<evidence type="ECO:0000256" key="2">
    <source>
        <dbReference type="SAM" id="MobiDB-lite"/>
    </source>
</evidence>
<dbReference type="InterPro" id="IPR006430">
    <property type="entry name" value="Phage_portal_PBSX"/>
</dbReference>
<dbReference type="EMBL" id="FOMQ01000014">
    <property type="protein sequence ID" value="SFE10422.1"/>
    <property type="molecule type" value="Genomic_DNA"/>
</dbReference>
<dbReference type="InterPro" id="IPR030935">
    <property type="entry name" value="PBSX_Proteobac"/>
</dbReference>
<comment type="similarity">
    <text evidence="1">Belongs to the phage portal family. PBSX subfamily.</text>
</comment>
<sequence length="359" mass="39800">MTMTKRQRRSAPRAFHAPATPAPAVVTSAPPQSQSFTFDLGEPEPVIGGRSALLEYAECMQSGEWYEPPVSLAALARLLRVGAHHESALRFKCNVLSSTLEPSQWLSAAAFRGFALDFLVLGNGYLERRRNALGGLLELRHALGKYVRRGVDLDRFFFVTDLQSPHEFPRGEVLQLREQDIHQEVYGLPPYLGALQSAMLNESATLFRRRYYNNGSHAGFILYVTDAAQSQGDIDKMREQLTKTKGAGNFRNLFYYAPGGKKEGIQLIPISEVAAKDDFLNIKHTTRDDVLAAHRVPPQLMGMLPNNVGGFGDVEKAATVFARNEIEPLQAAMAHAINTWAGQEVCRFRPYLLQAAQAA</sequence>
<evidence type="ECO:0000313" key="4">
    <source>
        <dbReference type="Proteomes" id="UP000199517"/>
    </source>
</evidence>
<dbReference type="NCBIfam" id="TIGR01540">
    <property type="entry name" value="portal_PBSX"/>
    <property type="match status" value="1"/>
</dbReference>